<keyword evidence="2" id="KW-0436">Ligase</keyword>
<dbReference type="GO" id="GO:0004356">
    <property type="term" value="F:glutamine synthetase activity"/>
    <property type="evidence" value="ECO:0007669"/>
    <property type="project" value="InterPro"/>
</dbReference>
<evidence type="ECO:0000256" key="3">
    <source>
        <dbReference type="ARBA" id="ARBA00022741"/>
    </source>
</evidence>
<organism evidence="10 11">
    <name type="scientific">Arenimonas maotaiensis</name>
    <dbReference type="NCBI Taxonomy" id="1446479"/>
    <lineage>
        <taxon>Bacteria</taxon>
        <taxon>Pseudomonadati</taxon>
        <taxon>Pseudomonadota</taxon>
        <taxon>Gammaproteobacteria</taxon>
        <taxon>Lysobacterales</taxon>
        <taxon>Lysobacteraceae</taxon>
        <taxon>Arenimonas</taxon>
    </lineage>
</organism>
<dbReference type="PANTHER" id="PTHR43785:SF3">
    <property type="entry name" value="GS CATALYTIC DOMAIN-CONTAINING PROTEIN"/>
    <property type="match status" value="1"/>
</dbReference>
<dbReference type="InterPro" id="IPR036651">
    <property type="entry name" value="Gln_synt_N_sf"/>
</dbReference>
<dbReference type="AlphaFoldDB" id="A0A917FLT5"/>
<evidence type="ECO:0000256" key="6">
    <source>
        <dbReference type="RuleBase" id="RU000384"/>
    </source>
</evidence>
<evidence type="ECO:0000256" key="2">
    <source>
        <dbReference type="ARBA" id="ARBA00022598"/>
    </source>
</evidence>
<keyword evidence="3" id="KW-0547">Nucleotide-binding</keyword>
<evidence type="ECO:0000259" key="9">
    <source>
        <dbReference type="PROSITE" id="PS51987"/>
    </source>
</evidence>
<dbReference type="InterPro" id="IPR008147">
    <property type="entry name" value="Gln_synt_N"/>
</dbReference>
<reference evidence="10" key="2">
    <citation type="submission" date="2020-09" db="EMBL/GenBank/DDBJ databases">
        <authorList>
            <person name="Sun Q."/>
            <person name="Zhou Y."/>
        </authorList>
    </citation>
    <scope>NUCLEOTIDE SEQUENCE</scope>
    <source>
        <strain evidence="10">CGMCC 1.12726</strain>
    </source>
</reference>
<dbReference type="SUPFAM" id="SSF54368">
    <property type="entry name" value="Glutamine synthetase, N-terminal domain"/>
    <property type="match status" value="1"/>
</dbReference>
<dbReference type="GO" id="GO:0006542">
    <property type="term" value="P:glutamine biosynthetic process"/>
    <property type="evidence" value="ECO:0007669"/>
    <property type="project" value="InterPro"/>
</dbReference>
<sequence length="496" mass="55983">MSKKAAKPAKSSAKPTKEAKPVKKPVRKVLPAKPDKLAPPAKPISASAREESDLKRWLREHRITEVECLVPDMTGNARGKIIPAAKFSHDFGTRLPEGIFATTVTGEYIDEYDEIVSASDSDMYLRPDAHTLRVVPWASDPTVQLIHDCYTKDGKPHDLAPRNVLRRVIERYDALGLKPIIAPELEFYLVQKNTDPDFPLQPPTGRSGRPETARQSYSIDAVNEFDPILDLMYDYCEAMELDVDTLIHESGAAQLEINFIHDDPLSRADQVFLFKRTIREAAMRHDIYATFLAKPMENEPGSSMHIHQSIVDAKTGRNVFVGKDGARHSELFMNYLGGLQRYIPEAMAFFAPNVNSYRRLIYGEVSPKNVQWGYDNRTCGLRVPFDSPENMRVESRFAGSDVNPYLAIAATLACGLLGIEQKLQPTAPSTGYTHSTGFELPKSMQDSLEYLERSEALADILGERFCKAYVCIKRKEYETFFRVISSWEREFLLLNV</sequence>
<dbReference type="Pfam" id="PF00120">
    <property type="entry name" value="Gln-synt_C"/>
    <property type="match status" value="1"/>
</dbReference>
<keyword evidence="11" id="KW-1185">Reference proteome</keyword>
<dbReference type="InterPro" id="IPR008146">
    <property type="entry name" value="Gln_synth_cat_dom"/>
</dbReference>
<accession>A0A917FLT5</accession>
<evidence type="ECO:0000313" key="10">
    <source>
        <dbReference type="EMBL" id="GGF92892.1"/>
    </source>
</evidence>
<dbReference type="SMART" id="SM01230">
    <property type="entry name" value="Gln-synt_C"/>
    <property type="match status" value="1"/>
</dbReference>
<gene>
    <name evidence="10" type="primary">glnA</name>
    <name evidence="10" type="ORF">GCM10010960_13520</name>
</gene>
<comment type="caution">
    <text evidence="10">The sequence shown here is derived from an EMBL/GenBank/DDBJ whole genome shotgun (WGS) entry which is preliminary data.</text>
</comment>
<dbReference type="SUPFAM" id="SSF55931">
    <property type="entry name" value="Glutamine synthetase/guanido kinase"/>
    <property type="match status" value="1"/>
</dbReference>
<name>A0A917FLT5_9GAMM</name>
<evidence type="ECO:0000313" key="11">
    <source>
        <dbReference type="Proteomes" id="UP000632858"/>
    </source>
</evidence>
<feature type="region of interest" description="Disordered" evidence="7">
    <location>
        <begin position="1"/>
        <end position="49"/>
    </location>
</feature>
<feature type="domain" description="GS beta-grasp" evidence="8">
    <location>
        <begin position="61"/>
        <end position="154"/>
    </location>
</feature>
<dbReference type="GO" id="GO:0005524">
    <property type="term" value="F:ATP binding"/>
    <property type="evidence" value="ECO:0007669"/>
    <property type="project" value="UniProtKB-KW"/>
</dbReference>
<dbReference type="Gene3D" id="3.10.20.70">
    <property type="entry name" value="Glutamine synthetase, N-terminal domain"/>
    <property type="match status" value="1"/>
</dbReference>
<dbReference type="PROSITE" id="PS51986">
    <property type="entry name" value="GS_BETA_GRASP"/>
    <property type="match status" value="1"/>
</dbReference>
<dbReference type="FunFam" id="3.30.590.10:FF:000005">
    <property type="entry name" value="Probable glutamine synthetase"/>
    <property type="match status" value="1"/>
</dbReference>
<feature type="domain" description="GS catalytic" evidence="9">
    <location>
        <begin position="161"/>
        <end position="496"/>
    </location>
</feature>
<comment type="similarity">
    <text evidence="1 5 6">Belongs to the glutamine synthetase family.</text>
</comment>
<proteinExistence type="inferred from homology"/>
<evidence type="ECO:0000256" key="5">
    <source>
        <dbReference type="PROSITE-ProRule" id="PRU01330"/>
    </source>
</evidence>
<dbReference type="EMBL" id="BMFO01000002">
    <property type="protein sequence ID" value="GGF92892.1"/>
    <property type="molecule type" value="Genomic_DNA"/>
</dbReference>
<evidence type="ECO:0000256" key="1">
    <source>
        <dbReference type="ARBA" id="ARBA00009897"/>
    </source>
</evidence>
<evidence type="ECO:0000256" key="7">
    <source>
        <dbReference type="SAM" id="MobiDB-lite"/>
    </source>
</evidence>
<dbReference type="PROSITE" id="PS51987">
    <property type="entry name" value="GS_CATALYTIC"/>
    <property type="match status" value="1"/>
</dbReference>
<protein>
    <submittedName>
        <fullName evidence="10">Glutamine synthetase</fullName>
    </submittedName>
</protein>
<dbReference type="InterPro" id="IPR014746">
    <property type="entry name" value="Gln_synth/guanido_kin_cat_dom"/>
</dbReference>
<reference evidence="10" key="1">
    <citation type="journal article" date="2014" name="Int. J. Syst. Evol. Microbiol.">
        <title>Complete genome sequence of Corynebacterium casei LMG S-19264T (=DSM 44701T), isolated from a smear-ripened cheese.</title>
        <authorList>
            <consortium name="US DOE Joint Genome Institute (JGI-PGF)"/>
            <person name="Walter F."/>
            <person name="Albersmeier A."/>
            <person name="Kalinowski J."/>
            <person name="Ruckert C."/>
        </authorList>
    </citation>
    <scope>NUCLEOTIDE SEQUENCE</scope>
    <source>
        <strain evidence="10">CGMCC 1.12726</strain>
    </source>
</reference>
<evidence type="ECO:0000259" key="8">
    <source>
        <dbReference type="PROSITE" id="PS51986"/>
    </source>
</evidence>
<evidence type="ECO:0000256" key="4">
    <source>
        <dbReference type="ARBA" id="ARBA00022840"/>
    </source>
</evidence>
<dbReference type="RefSeq" id="WP_188449152.1">
    <property type="nucleotide sequence ID" value="NZ_BMFO01000002.1"/>
</dbReference>
<dbReference type="Proteomes" id="UP000632858">
    <property type="component" value="Unassembled WGS sequence"/>
</dbReference>
<dbReference type="PANTHER" id="PTHR43785">
    <property type="entry name" value="GAMMA-GLUTAMYLPUTRESCINE SYNTHETASE"/>
    <property type="match status" value="1"/>
</dbReference>
<keyword evidence="4" id="KW-0067">ATP-binding</keyword>
<dbReference type="GO" id="GO:0006598">
    <property type="term" value="P:polyamine catabolic process"/>
    <property type="evidence" value="ECO:0007669"/>
    <property type="project" value="TreeGrafter"/>
</dbReference>
<dbReference type="Gene3D" id="3.30.590.10">
    <property type="entry name" value="Glutamine synthetase/guanido kinase, catalytic domain"/>
    <property type="match status" value="1"/>
</dbReference>